<proteinExistence type="predicted"/>
<gene>
    <name evidence="1" type="ORF">G443_001594</name>
</gene>
<dbReference type="PANTHER" id="PTHR42905:SF5">
    <property type="entry name" value="CARBOXYVINYL-CARBOXYPHOSPHONATE PHOSPHORYLMUTASE, CHLOROPLASTIC"/>
    <property type="match status" value="1"/>
</dbReference>
<organism evidence="1 2">
    <name type="scientific">Actinoalloteichus caeruleus DSM 43889</name>
    <dbReference type="NCBI Taxonomy" id="1120930"/>
    <lineage>
        <taxon>Bacteria</taxon>
        <taxon>Bacillati</taxon>
        <taxon>Actinomycetota</taxon>
        <taxon>Actinomycetes</taxon>
        <taxon>Pseudonocardiales</taxon>
        <taxon>Pseudonocardiaceae</taxon>
        <taxon>Actinoalloteichus</taxon>
        <taxon>Actinoalloteichus cyanogriseus</taxon>
    </lineage>
</organism>
<dbReference type="InterPro" id="IPR015813">
    <property type="entry name" value="Pyrv/PenolPyrv_kinase-like_dom"/>
</dbReference>
<dbReference type="Proteomes" id="UP000791080">
    <property type="component" value="Unassembled WGS sequence"/>
</dbReference>
<dbReference type="Gene3D" id="3.20.20.60">
    <property type="entry name" value="Phosphoenolpyruvate-binding domains"/>
    <property type="match status" value="1"/>
</dbReference>
<accession>A0ABT1JGB2</accession>
<dbReference type="InterPro" id="IPR040442">
    <property type="entry name" value="Pyrv_kinase-like_dom_sf"/>
</dbReference>
<evidence type="ECO:0000313" key="1">
    <source>
        <dbReference type="EMBL" id="MCP2331324.1"/>
    </source>
</evidence>
<protein>
    <submittedName>
        <fullName evidence="1">Carboxyvinyl-carboxyphosphonate phosphorylmutase</fullName>
    </submittedName>
</protein>
<dbReference type="SUPFAM" id="SSF51621">
    <property type="entry name" value="Phosphoenolpyruvate/pyruvate domain"/>
    <property type="match status" value="1"/>
</dbReference>
<dbReference type="CDD" id="cd00377">
    <property type="entry name" value="ICL_PEPM"/>
    <property type="match status" value="1"/>
</dbReference>
<name>A0ABT1JGB2_ACTCY</name>
<dbReference type="EMBL" id="AUBJ02000001">
    <property type="protein sequence ID" value="MCP2331324.1"/>
    <property type="molecule type" value="Genomic_DNA"/>
</dbReference>
<dbReference type="PANTHER" id="PTHR42905">
    <property type="entry name" value="PHOSPHOENOLPYRUVATE CARBOXYLASE"/>
    <property type="match status" value="1"/>
</dbReference>
<keyword evidence="2" id="KW-1185">Reference proteome</keyword>
<comment type="caution">
    <text evidence="1">The sequence shown here is derived from an EMBL/GenBank/DDBJ whole genome shotgun (WGS) entry which is preliminary data.</text>
</comment>
<evidence type="ECO:0000313" key="2">
    <source>
        <dbReference type="Proteomes" id="UP000791080"/>
    </source>
</evidence>
<dbReference type="RefSeq" id="WP_026420749.1">
    <property type="nucleotide sequence ID" value="NZ_AUBJ02000001.1"/>
</dbReference>
<reference evidence="1 2" key="2">
    <citation type="submission" date="2022-06" db="EMBL/GenBank/DDBJ databases">
        <title>Genomic Encyclopedia of Type Strains, Phase I: the one thousand microbial genomes (KMG-I) project.</title>
        <authorList>
            <person name="Kyrpides N."/>
        </authorList>
    </citation>
    <scope>NUCLEOTIDE SEQUENCE [LARGE SCALE GENOMIC DNA]</scope>
    <source>
        <strain evidence="1 2">DSM 43889</strain>
    </source>
</reference>
<sequence length="293" mass="31032">MSQTTASALRHRVTHGPLLAVPGAANALAARVIEDRGFEAVYVTGAGLANTYLGVPDIGLVTLTELVSHVAAIRDAVSVPLVVDADTGFGNAVNVTRTVRLLERAGADAIQLEDQAAPKRCGHFDGKELVPAQEMVGRVRAAVDARRDDDLLVIARTDARAVEGWDAALDRAHRYVEAGADMIFVEAPRTEEEVRALPSALPVPQVVNLVEGGRTPLLPLSELGGFRIALFANVALQAAVRGMSTALDRLRETGSLAEVADQLAPWSERQRLVGKPAYDELSARYAAPADPAG</sequence>
<dbReference type="InterPro" id="IPR039556">
    <property type="entry name" value="ICL/PEPM"/>
</dbReference>
<reference evidence="1 2" key="1">
    <citation type="submission" date="2013-07" db="EMBL/GenBank/DDBJ databases">
        <authorList>
            <consortium name="DOE Joint Genome Institute"/>
            <person name="Reeve W."/>
            <person name="Huntemann M."/>
            <person name="Han J."/>
            <person name="Chen A."/>
            <person name="Kyrpides N."/>
            <person name="Mavromatis K."/>
            <person name="Markowitz V."/>
            <person name="Palaniappan K."/>
            <person name="Ivanova N."/>
            <person name="Schaumberg A."/>
            <person name="Pati A."/>
            <person name="Liolios K."/>
            <person name="Nordberg H.P."/>
            <person name="Cantor M.N."/>
            <person name="Hua S.X."/>
            <person name="Woyke T."/>
        </authorList>
    </citation>
    <scope>NUCLEOTIDE SEQUENCE [LARGE SCALE GENOMIC DNA]</scope>
    <source>
        <strain evidence="1 2">DSM 43889</strain>
    </source>
</reference>
<dbReference type="Pfam" id="PF13714">
    <property type="entry name" value="PEP_mutase"/>
    <property type="match status" value="1"/>
</dbReference>